<sequence>MFCVISQLGMFLDRLHRPGNVHDSNGSVDFIGECVAAVRARLPRAVLESRLDSAFFNERVLLGLEELGVE</sequence>
<keyword evidence="2" id="KW-1185">Reference proteome</keyword>
<reference evidence="1 2" key="1">
    <citation type="submission" date="2018-03" db="EMBL/GenBank/DDBJ databases">
        <title>Draft Genome Sequences of the Obligatory Marine Myxobacteria Enhygromyxa salina SWB005.</title>
        <authorList>
            <person name="Poehlein A."/>
            <person name="Moghaddam J.A."/>
            <person name="Harms H."/>
            <person name="Alanjari M."/>
            <person name="Koenig G.M."/>
            <person name="Daniel R."/>
            <person name="Schaeberle T.F."/>
        </authorList>
    </citation>
    <scope>NUCLEOTIDE SEQUENCE [LARGE SCALE GENOMIC DNA]</scope>
    <source>
        <strain evidence="1 2">SWB005</strain>
    </source>
</reference>
<dbReference type="EMBL" id="PVNK01000257">
    <property type="protein sequence ID" value="PRP91105.1"/>
    <property type="molecule type" value="Genomic_DNA"/>
</dbReference>
<proteinExistence type="predicted"/>
<evidence type="ECO:0000313" key="1">
    <source>
        <dbReference type="EMBL" id="PRP91105.1"/>
    </source>
</evidence>
<dbReference type="Proteomes" id="UP000237968">
    <property type="component" value="Unassembled WGS sequence"/>
</dbReference>
<comment type="caution">
    <text evidence="1">The sequence shown here is derived from an EMBL/GenBank/DDBJ whole genome shotgun (WGS) entry which is preliminary data.</text>
</comment>
<evidence type="ECO:0000313" key="2">
    <source>
        <dbReference type="Proteomes" id="UP000237968"/>
    </source>
</evidence>
<gene>
    <name evidence="1" type="ORF">ENSA5_58420</name>
</gene>
<protein>
    <recommendedName>
        <fullName evidence="3">Transposase DDE domain-containing protein</fullName>
    </recommendedName>
</protein>
<dbReference type="AlphaFoldDB" id="A0A2S9XE15"/>
<organism evidence="1 2">
    <name type="scientific">Enhygromyxa salina</name>
    <dbReference type="NCBI Taxonomy" id="215803"/>
    <lineage>
        <taxon>Bacteria</taxon>
        <taxon>Pseudomonadati</taxon>
        <taxon>Myxococcota</taxon>
        <taxon>Polyangia</taxon>
        <taxon>Nannocystales</taxon>
        <taxon>Nannocystaceae</taxon>
        <taxon>Enhygromyxa</taxon>
    </lineage>
</organism>
<accession>A0A2S9XE15</accession>
<name>A0A2S9XE15_9BACT</name>
<evidence type="ECO:0008006" key="3">
    <source>
        <dbReference type="Google" id="ProtNLM"/>
    </source>
</evidence>